<evidence type="ECO:0000313" key="1">
    <source>
        <dbReference type="EMBL" id="MPC14308.1"/>
    </source>
</evidence>
<comment type="caution">
    <text evidence="1">The sequence shown here is derived from an EMBL/GenBank/DDBJ whole genome shotgun (WGS) entry which is preliminary data.</text>
</comment>
<accession>A0A5B7CYG2</accession>
<protein>
    <submittedName>
        <fullName evidence="1">Uncharacterized protein</fullName>
    </submittedName>
</protein>
<keyword evidence="2" id="KW-1185">Reference proteome</keyword>
<dbReference type="EMBL" id="VSRR010000343">
    <property type="protein sequence ID" value="MPC14308.1"/>
    <property type="molecule type" value="Genomic_DNA"/>
</dbReference>
<organism evidence="1 2">
    <name type="scientific">Portunus trituberculatus</name>
    <name type="common">Swimming crab</name>
    <name type="synonym">Neptunus trituberculatus</name>
    <dbReference type="NCBI Taxonomy" id="210409"/>
    <lineage>
        <taxon>Eukaryota</taxon>
        <taxon>Metazoa</taxon>
        <taxon>Ecdysozoa</taxon>
        <taxon>Arthropoda</taxon>
        <taxon>Crustacea</taxon>
        <taxon>Multicrustacea</taxon>
        <taxon>Malacostraca</taxon>
        <taxon>Eumalacostraca</taxon>
        <taxon>Eucarida</taxon>
        <taxon>Decapoda</taxon>
        <taxon>Pleocyemata</taxon>
        <taxon>Brachyura</taxon>
        <taxon>Eubrachyura</taxon>
        <taxon>Portunoidea</taxon>
        <taxon>Portunidae</taxon>
        <taxon>Portuninae</taxon>
        <taxon>Portunus</taxon>
    </lineage>
</organism>
<reference evidence="1 2" key="1">
    <citation type="submission" date="2019-05" db="EMBL/GenBank/DDBJ databases">
        <title>Another draft genome of Portunus trituberculatus and its Hox gene families provides insights of decapod evolution.</title>
        <authorList>
            <person name="Jeong J.-H."/>
            <person name="Song I."/>
            <person name="Kim S."/>
            <person name="Choi T."/>
            <person name="Kim D."/>
            <person name="Ryu S."/>
            <person name="Kim W."/>
        </authorList>
    </citation>
    <scope>NUCLEOTIDE SEQUENCE [LARGE SCALE GENOMIC DNA]</scope>
    <source>
        <tissue evidence="1">Muscle</tissue>
    </source>
</reference>
<name>A0A5B7CYG2_PORTR</name>
<evidence type="ECO:0000313" key="2">
    <source>
        <dbReference type="Proteomes" id="UP000324222"/>
    </source>
</evidence>
<sequence length="75" mass="8279">MGSELTPPVFLTLPRNYEGPDPSKYMGYASHRQVRRFLGASRSVVVFEAARNGSRLDQVITSARQVGLWLGSALL</sequence>
<dbReference type="AlphaFoldDB" id="A0A5B7CYG2"/>
<proteinExistence type="predicted"/>
<dbReference type="Proteomes" id="UP000324222">
    <property type="component" value="Unassembled WGS sequence"/>
</dbReference>
<gene>
    <name evidence="1" type="ORF">E2C01_007072</name>
</gene>